<accession>G8NX77</accession>
<dbReference type="KEGG" id="gma:AciX8_2374"/>
<evidence type="ECO:0008006" key="4">
    <source>
        <dbReference type="Google" id="ProtNLM"/>
    </source>
</evidence>
<keyword evidence="1" id="KW-0472">Membrane</keyword>
<proteinExistence type="predicted"/>
<reference evidence="2 3" key="1">
    <citation type="submission" date="2011-11" db="EMBL/GenBank/DDBJ databases">
        <title>Complete sequence of Granulicella mallensis MP5ACTX8.</title>
        <authorList>
            <consortium name="US DOE Joint Genome Institute"/>
            <person name="Lucas S."/>
            <person name="Copeland A."/>
            <person name="Lapidus A."/>
            <person name="Cheng J.-F."/>
            <person name="Goodwin L."/>
            <person name="Pitluck S."/>
            <person name="Peters L."/>
            <person name="Lu M."/>
            <person name="Detter J.C."/>
            <person name="Han C."/>
            <person name="Tapia R."/>
            <person name="Land M."/>
            <person name="Hauser L."/>
            <person name="Kyrpides N."/>
            <person name="Ivanova N."/>
            <person name="Mikhailova N."/>
            <person name="Pagani I."/>
            <person name="Rawat S."/>
            <person name="Mannisto M."/>
            <person name="Haggblom M."/>
            <person name="Woyke T."/>
        </authorList>
    </citation>
    <scope>NUCLEOTIDE SEQUENCE [LARGE SCALE GENOMIC DNA]</scope>
    <source>
        <strain evidence="3">ATCC BAA-1857 / DSM 23137 / MP5ACTX8</strain>
    </source>
</reference>
<sequence length="160" mass="17226">MSFRTLAWAFPLVVTLHNAEEALWLPGWSERAGLWKTPVSAGVFRLAATILTVIAFVVTGLSVVSGKQTVWTYLTFGYMVAMLANVLIPHVAGAIALRRYTPGVVTAVALNLPVLSLLVVLALREGYVSGWKAIAYSIGVTALLLLSLPALFKWGKARTS</sequence>
<dbReference type="eggNOG" id="ENOG5031BT0">
    <property type="taxonomic scope" value="Bacteria"/>
</dbReference>
<keyword evidence="1" id="KW-0812">Transmembrane</keyword>
<gene>
    <name evidence="2" type="ordered locus">AciX8_2374</name>
</gene>
<dbReference type="Proteomes" id="UP000007113">
    <property type="component" value="Chromosome"/>
</dbReference>
<dbReference type="RefSeq" id="WP_014265569.1">
    <property type="nucleotide sequence ID" value="NC_016631.1"/>
</dbReference>
<keyword evidence="1" id="KW-1133">Transmembrane helix</keyword>
<dbReference type="EMBL" id="CP003130">
    <property type="protein sequence ID" value="AEU36691.1"/>
    <property type="molecule type" value="Genomic_DNA"/>
</dbReference>
<evidence type="ECO:0000256" key="1">
    <source>
        <dbReference type="SAM" id="Phobius"/>
    </source>
</evidence>
<feature type="transmembrane region" description="Helical" evidence="1">
    <location>
        <begin position="43"/>
        <end position="64"/>
    </location>
</feature>
<protein>
    <recommendedName>
        <fullName evidence="4">HXXEE domain-containing protein</fullName>
    </recommendedName>
</protein>
<dbReference type="HOGENOM" id="CLU_1642062_0_0_0"/>
<evidence type="ECO:0000313" key="3">
    <source>
        <dbReference type="Proteomes" id="UP000007113"/>
    </source>
</evidence>
<dbReference type="InterPro" id="IPR025671">
    <property type="entry name" value="HXXEE"/>
</dbReference>
<feature type="transmembrane region" description="Helical" evidence="1">
    <location>
        <begin position="76"/>
        <end position="97"/>
    </location>
</feature>
<feature type="transmembrane region" description="Helical" evidence="1">
    <location>
        <begin position="133"/>
        <end position="152"/>
    </location>
</feature>
<keyword evidence="3" id="KW-1185">Reference proteome</keyword>
<dbReference type="AlphaFoldDB" id="G8NX77"/>
<dbReference type="STRING" id="682795.AciX8_2374"/>
<evidence type="ECO:0000313" key="2">
    <source>
        <dbReference type="EMBL" id="AEU36691.1"/>
    </source>
</evidence>
<feature type="transmembrane region" description="Helical" evidence="1">
    <location>
        <begin position="103"/>
        <end position="121"/>
    </location>
</feature>
<dbReference type="Pfam" id="PF13787">
    <property type="entry name" value="HXXEE"/>
    <property type="match status" value="1"/>
</dbReference>
<name>G8NX77_GRAMM</name>
<organism evidence="2 3">
    <name type="scientific">Granulicella mallensis (strain ATCC BAA-1857 / DSM 23137 / MP5ACTX8)</name>
    <dbReference type="NCBI Taxonomy" id="682795"/>
    <lineage>
        <taxon>Bacteria</taxon>
        <taxon>Pseudomonadati</taxon>
        <taxon>Acidobacteriota</taxon>
        <taxon>Terriglobia</taxon>
        <taxon>Terriglobales</taxon>
        <taxon>Acidobacteriaceae</taxon>
        <taxon>Granulicella</taxon>
    </lineage>
</organism>